<dbReference type="Proteomes" id="UP000319941">
    <property type="component" value="Unassembled WGS sequence"/>
</dbReference>
<reference evidence="2 3" key="1">
    <citation type="submission" date="2019-07" db="EMBL/GenBank/DDBJ databases">
        <title>Diversity of Bacteria from Kongsfjorden, Arctic.</title>
        <authorList>
            <person name="Yu Y."/>
        </authorList>
    </citation>
    <scope>NUCLEOTIDE SEQUENCE [LARGE SCALE GENOMIC DNA]</scope>
    <source>
        <strain evidence="2 3">SM1923</strain>
    </source>
</reference>
<evidence type="ECO:0000313" key="3">
    <source>
        <dbReference type="Proteomes" id="UP000319941"/>
    </source>
</evidence>
<dbReference type="PROSITE" id="PS50931">
    <property type="entry name" value="HTH_LYSR"/>
    <property type="match status" value="1"/>
</dbReference>
<organism evidence="2 3">
    <name type="scientific">Cobetia crustatorum</name>
    <dbReference type="NCBI Taxonomy" id="553385"/>
    <lineage>
        <taxon>Bacteria</taxon>
        <taxon>Pseudomonadati</taxon>
        <taxon>Pseudomonadota</taxon>
        <taxon>Gammaproteobacteria</taxon>
        <taxon>Oceanospirillales</taxon>
        <taxon>Halomonadaceae</taxon>
        <taxon>Cobetia</taxon>
    </lineage>
</organism>
<feature type="domain" description="HTH lysR-type" evidence="1">
    <location>
        <begin position="1"/>
        <end position="26"/>
    </location>
</feature>
<name>A0A558HM85_9GAMM</name>
<sequence length="89" mass="9474">MTAEAGSFTRAALTLGVSRSQVSKQLLSMGRNGIRGYLKSLKFKRGSAQQQCSRLMAAQSVVGALRPWRPAYAATLGDSQPISSSASIR</sequence>
<dbReference type="InterPro" id="IPR000847">
    <property type="entry name" value="LysR_HTH_N"/>
</dbReference>
<dbReference type="EMBL" id="VNFH01000006">
    <property type="protein sequence ID" value="TVU70237.1"/>
    <property type="molecule type" value="Genomic_DNA"/>
</dbReference>
<protein>
    <submittedName>
        <fullName evidence="2">LysR family transcriptional regulator</fullName>
    </submittedName>
</protein>
<accession>A0A558HM85</accession>
<keyword evidence="3" id="KW-1185">Reference proteome</keyword>
<comment type="caution">
    <text evidence="2">The sequence shown here is derived from an EMBL/GenBank/DDBJ whole genome shotgun (WGS) entry which is preliminary data.</text>
</comment>
<dbReference type="AlphaFoldDB" id="A0A558HM85"/>
<dbReference type="GO" id="GO:0003700">
    <property type="term" value="F:DNA-binding transcription factor activity"/>
    <property type="evidence" value="ECO:0007669"/>
    <property type="project" value="InterPro"/>
</dbReference>
<dbReference type="InterPro" id="IPR036388">
    <property type="entry name" value="WH-like_DNA-bd_sf"/>
</dbReference>
<evidence type="ECO:0000313" key="2">
    <source>
        <dbReference type="EMBL" id="TVU70237.1"/>
    </source>
</evidence>
<gene>
    <name evidence="2" type="ORF">FQP86_09650</name>
</gene>
<proteinExistence type="predicted"/>
<evidence type="ECO:0000259" key="1">
    <source>
        <dbReference type="PROSITE" id="PS50931"/>
    </source>
</evidence>
<dbReference type="Gene3D" id="1.10.10.10">
    <property type="entry name" value="Winged helix-like DNA-binding domain superfamily/Winged helix DNA-binding domain"/>
    <property type="match status" value="1"/>
</dbReference>